<accession>A0ABS5AXW8</accession>
<keyword evidence="2" id="KW-0812">Transmembrane</keyword>
<reference evidence="4 5" key="1">
    <citation type="submission" date="2018-05" db="EMBL/GenBank/DDBJ databases">
        <title>Draft genome sequence of Streptococcus panodentis CCUG 70867T.</title>
        <authorList>
            <person name="Salva-Serra F."/>
            <person name="Mendez V."/>
            <person name="Jaen-Luchoro D."/>
            <person name="Gonzales-Siles L."/>
            <person name="Karlsson R."/>
            <person name="Engstrom-Jakobsson H."/>
            <person name="Busquets A."/>
            <person name="Gomila M."/>
            <person name="Pineiro-Iglesias B."/>
            <person name="Bennasar-Figueras A."/>
            <person name="Seeger M."/>
            <person name="Moore E."/>
        </authorList>
    </citation>
    <scope>NUCLEOTIDE SEQUENCE [LARGE SCALE GENOMIC DNA]</scope>
    <source>
        <strain evidence="4 5">CCUG 70867</strain>
    </source>
</reference>
<keyword evidence="5" id="KW-1185">Reference proteome</keyword>
<name>A0ABS5AXW8_9STRE</name>
<feature type="transmembrane region" description="Helical" evidence="2">
    <location>
        <begin position="159"/>
        <end position="178"/>
    </location>
</feature>
<gene>
    <name evidence="4" type="ORF">DHL47_08865</name>
</gene>
<feature type="transmembrane region" description="Helical" evidence="2">
    <location>
        <begin position="222"/>
        <end position="239"/>
    </location>
</feature>
<feature type="transmembrane region" description="Helical" evidence="2">
    <location>
        <begin position="41"/>
        <end position="60"/>
    </location>
</feature>
<proteinExistence type="inferred from homology"/>
<keyword evidence="4" id="KW-0378">Hydrolase</keyword>
<feature type="transmembrane region" description="Helical" evidence="2">
    <location>
        <begin position="12"/>
        <end position="29"/>
    </location>
</feature>
<feature type="transmembrane region" description="Helical" evidence="2">
    <location>
        <begin position="190"/>
        <end position="210"/>
    </location>
</feature>
<evidence type="ECO:0000256" key="1">
    <source>
        <dbReference type="ARBA" id="ARBA00009067"/>
    </source>
</evidence>
<keyword evidence="2" id="KW-0472">Membrane</keyword>
<keyword evidence="4" id="KW-0482">Metalloprotease</keyword>
<dbReference type="Proteomes" id="UP001519349">
    <property type="component" value="Unassembled WGS sequence"/>
</dbReference>
<evidence type="ECO:0000313" key="4">
    <source>
        <dbReference type="EMBL" id="MBP2621427.1"/>
    </source>
</evidence>
<protein>
    <submittedName>
        <fullName evidence="4">CPBP family intramembrane metalloprotease</fullName>
    </submittedName>
</protein>
<feature type="domain" description="CAAX prenyl protease 2/Lysostaphin resistance protein A-like" evidence="3">
    <location>
        <begin position="128"/>
        <end position="235"/>
    </location>
</feature>
<comment type="caution">
    <text evidence="4">The sequence shown here is derived from an EMBL/GenBank/DDBJ whole genome shotgun (WGS) entry which is preliminary data.</text>
</comment>
<evidence type="ECO:0000256" key="2">
    <source>
        <dbReference type="SAM" id="Phobius"/>
    </source>
</evidence>
<dbReference type="Pfam" id="PF02517">
    <property type="entry name" value="Rce1-like"/>
    <property type="match status" value="1"/>
</dbReference>
<sequence length="280" mass="31859">MQELRKHNLTGILLIYMACFSFRIAEYLFLRTDQTILGEAFVHKLLGLGFMLAALYVYRLKLEQIGFQKEGFIRNTLIGFIWGLIAFALAYLLEMAVLISQGGFRGLDFYVSAYSVSGNIGQHREMIFVLLCLAGNLINVLMEEGIFRGLFQKLFERKHSFMTAAVCSNILFGLWHIMAPLRSLLDGEMSLTGFWFNSLILVVTSFLIGFQFSLMTKLTGSLYMGMAAHFVNNTVVNLFHVLSKNGADQLLTVRISIAQTLSLLALLIYYRRLVYLLLRR</sequence>
<evidence type="ECO:0000259" key="3">
    <source>
        <dbReference type="Pfam" id="PF02517"/>
    </source>
</evidence>
<feature type="transmembrane region" description="Helical" evidence="2">
    <location>
        <begin position="126"/>
        <end position="147"/>
    </location>
</feature>
<keyword evidence="2" id="KW-1133">Transmembrane helix</keyword>
<feature type="transmembrane region" description="Helical" evidence="2">
    <location>
        <begin position="251"/>
        <end position="270"/>
    </location>
</feature>
<organism evidence="4 5">
    <name type="scientific">Streptococcus panodentis</name>
    <dbReference type="NCBI Taxonomy" id="1581472"/>
    <lineage>
        <taxon>Bacteria</taxon>
        <taxon>Bacillati</taxon>
        <taxon>Bacillota</taxon>
        <taxon>Bacilli</taxon>
        <taxon>Lactobacillales</taxon>
        <taxon>Streptococcaceae</taxon>
        <taxon>Streptococcus</taxon>
    </lineage>
</organism>
<dbReference type="InterPro" id="IPR003675">
    <property type="entry name" value="Rce1/LyrA-like_dom"/>
</dbReference>
<dbReference type="EMBL" id="QFAY01000017">
    <property type="protein sequence ID" value="MBP2621427.1"/>
    <property type="molecule type" value="Genomic_DNA"/>
</dbReference>
<evidence type="ECO:0000313" key="5">
    <source>
        <dbReference type="Proteomes" id="UP001519349"/>
    </source>
</evidence>
<comment type="similarity">
    <text evidence="1">Belongs to the UPF0177 family.</text>
</comment>
<keyword evidence="4" id="KW-0645">Protease</keyword>
<feature type="transmembrane region" description="Helical" evidence="2">
    <location>
        <begin position="72"/>
        <end position="93"/>
    </location>
</feature>
<dbReference type="GO" id="GO:0008237">
    <property type="term" value="F:metallopeptidase activity"/>
    <property type="evidence" value="ECO:0007669"/>
    <property type="project" value="UniProtKB-KW"/>
</dbReference>